<evidence type="ECO:0000313" key="3">
    <source>
        <dbReference type="Proteomes" id="UP000800094"/>
    </source>
</evidence>
<evidence type="ECO:0000256" key="1">
    <source>
        <dbReference type="SAM" id="MobiDB-lite"/>
    </source>
</evidence>
<reference evidence="2" key="1">
    <citation type="journal article" date="2020" name="Stud. Mycol.">
        <title>101 Dothideomycetes genomes: a test case for predicting lifestyles and emergence of pathogens.</title>
        <authorList>
            <person name="Haridas S."/>
            <person name="Albert R."/>
            <person name="Binder M."/>
            <person name="Bloem J."/>
            <person name="Labutti K."/>
            <person name="Salamov A."/>
            <person name="Andreopoulos B."/>
            <person name="Baker S."/>
            <person name="Barry K."/>
            <person name="Bills G."/>
            <person name="Bluhm B."/>
            <person name="Cannon C."/>
            <person name="Castanera R."/>
            <person name="Culley D."/>
            <person name="Daum C."/>
            <person name="Ezra D."/>
            <person name="Gonzalez J."/>
            <person name="Henrissat B."/>
            <person name="Kuo A."/>
            <person name="Liang C."/>
            <person name="Lipzen A."/>
            <person name="Lutzoni F."/>
            <person name="Magnuson J."/>
            <person name="Mondo S."/>
            <person name="Nolan M."/>
            <person name="Ohm R."/>
            <person name="Pangilinan J."/>
            <person name="Park H.-J."/>
            <person name="Ramirez L."/>
            <person name="Alfaro M."/>
            <person name="Sun H."/>
            <person name="Tritt A."/>
            <person name="Yoshinaga Y."/>
            <person name="Zwiers L.-H."/>
            <person name="Turgeon B."/>
            <person name="Goodwin S."/>
            <person name="Spatafora J."/>
            <person name="Crous P."/>
            <person name="Grigoriev I."/>
        </authorList>
    </citation>
    <scope>NUCLEOTIDE SEQUENCE</scope>
    <source>
        <strain evidence="2">CBS 122368</strain>
    </source>
</reference>
<sequence>MPHLPFNTTPSPSSSPKTAAKTAPSPPSIVLHPASGSASKKELYKSSDDMAAAYRKRYAQYLAATFNMSLEAAMVEADTQLAPRRCSDVSEAETFRER</sequence>
<gene>
    <name evidence="2" type="ORF">BU26DRAFT_431992</name>
</gene>
<dbReference type="GeneID" id="54577277"/>
<dbReference type="AlphaFoldDB" id="A0A6A6I6H6"/>
<keyword evidence="3" id="KW-1185">Reference proteome</keyword>
<proteinExistence type="predicted"/>
<dbReference type="OrthoDB" id="3935170at2759"/>
<feature type="compositionally biased region" description="Low complexity" evidence="1">
    <location>
        <begin position="8"/>
        <end position="23"/>
    </location>
</feature>
<organism evidence="2 3">
    <name type="scientific">Trematosphaeria pertusa</name>
    <dbReference type="NCBI Taxonomy" id="390896"/>
    <lineage>
        <taxon>Eukaryota</taxon>
        <taxon>Fungi</taxon>
        <taxon>Dikarya</taxon>
        <taxon>Ascomycota</taxon>
        <taxon>Pezizomycotina</taxon>
        <taxon>Dothideomycetes</taxon>
        <taxon>Pleosporomycetidae</taxon>
        <taxon>Pleosporales</taxon>
        <taxon>Massarineae</taxon>
        <taxon>Trematosphaeriaceae</taxon>
        <taxon>Trematosphaeria</taxon>
    </lineage>
</organism>
<accession>A0A6A6I6H6</accession>
<name>A0A6A6I6H6_9PLEO</name>
<dbReference type="EMBL" id="ML987199">
    <property type="protein sequence ID" value="KAF2246125.1"/>
    <property type="molecule type" value="Genomic_DNA"/>
</dbReference>
<protein>
    <submittedName>
        <fullName evidence="2">Uncharacterized protein</fullName>
    </submittedName>
</protein>
<evidence type="ECO:0000313" key="2">
    <source>
        <dbReference type="EMBL" id="KAF2246125.1"/>
    </source>
</evidence>
<dbReference type="RefSeq" id="XP_033681129.1">
    <property type="nucleotide sequence ID" value="XM_033823947.1"/>
</dbReference>
<dbReference type="Proteomes" id="UP000800094">
    <property type="component" value="Unassembled WGS sequence"/>
</dbReference>
<feature type="region of interest" description="Disordered" evidence="1">
    <location>
        <begin position="1"/>
        <end position="43"/>
    </location>
</feature>